<accession>A0AAX2TS06</accession>
<evidence type="ECO:0000313" key="2">
    <source>
        <dbReference type="EMBL" id="TJX05858.1"/>
    </source>
</evidence>
<gene>
    <name evidence="2" type="ORF">E8M63_05440</name>
</gene>
<sequence length="64" mass="7100">MKPVLVRTAMSGFPRCKQIKPTGYSNTAKKSRPNPKGTDGQTHYGENVLLNESAKQTLLKQLQL</sequence>
<evidence type="ECO:0008006" key="4">
    <source>
        <dbReference type="Google" id="ProtNLM"/>
    </source>
</evidence>
<name>A0AAX2TS06_NEIGO</name>
<dbReference type="Proteomes" id="UP000307092">
    <property type="component" value="Unassembled WGS sequence"/>
</dbReference>
<evidence type="ECO:0000313" key="3">
    <source>
        <dbReference type="Proteomes" id="UP000307092"/>
    </source>
</evidence>
<comment type="caution">
    <text evidence="2">The sequence shown here is derived from an EMBL/GenBank/DDBJ whole genome shotgun (WGS) entry which is preliminary data.</text>
</comment>
<dbReference type="EMBL" id="SUQX01000007">
    <property type="protein sequence ID" value="TJX05858.1"/>
    <property type="molecule type" value="Genomic_DNA"/>
</dbReference>
<feature type="region of interest" description="Disordered" evidence="1">
    <location>
        <begin position="16"/>
        <end position="44"/>
    </location>
</feature>
<reference evidence="2 3" key="1">
    <citation type="submission" date="2019-04" db="EMBL/GenBank/DDBJ databases">
        <title>The CDC panel for molecular diagnostics of ciprofloxacin resistance and its use for research and clinical development.</title>
        <authorList>
            <person name="Liu H."/>
            <person name="Tang K."/>
            <person name="Pham C."/>
            <person name="Schmerer M."/>
        </authorList>
    </citation>
    <scope>NUCLEOTIDE SEQUENCE [LARGE SCALE GENOMIC DNA]</scope>
    <source>
        <strain evidence="2 3">LRRBGS_0742</strain>
    </source>
</reference>
<organism evidence="2 3">
    <name type="scientific">Neisseria gonorrhoeae</name>
    <dbReference type="NCBI Taxonomy" id="485"/>
    <lineage>
        <taxon>Bacteria</taxon>
        <taxon>Pseudomonadati</taxon>
        <taxon>Pseudomonadota</taxon>
        <taxon>Betaproteobacteria</taxon>
        <taxon>Neisseriales</taxon>
        <taxon>Neisseriaceae</taxon>
        <taxon>Neisseria</taxon>
    </lineage>
</organism>
<evidence type="ECO:0000256" key="1">
    <source>
        <dbReference type="SAM" id="MobiDB-lite"/>
    </source>
</evidence>
<protein>
    <recommendedName>
        <fullName evidence="4">Phage associated protein</fullName>
    </recommendedName>
</protein>
<proteinExistence type="predicted"/>
<dbReference type="AlphaFoldDB" id="A0AAX2TS06"/>